<keyword evidence="7" id="KW-0375">Hydrogen ion transport</keyword>
<dbReference type="SUPFAM" id="SSF81336">
    <property type="entry name" value="F1F0 ATP synthase subunit A"/>
    <property type="match status" value="1"/>
</dbReference>
<evidence type="ECO:0000313" key="16">
    <source>
        <dbReference type="EMBL" id="CDS14788.1"/>
    </source>
</evidence>
<organism evidence="20">
    <name type="scientific">Lachancea thermotolerans</name>
    <name type="common">Yeast</name>
    <name type="synonym">Kluyveromyces thermotolerans</name>
    <dbReference type="NCBI Taxonomy" id="381046"/>
    <lineage>
        <taxon>Eukaryota</taxon>
        <taxon>Fungi</taxon>
        <taxon>Dikarya</taxon>
        <taxon>Ascomycota</taxon>
        <taxon>Saccharomycotina</taxon>
        <taxon>Saccharomycetes</taxon>
        <taxon>Saccharomycetales</taxon>
        <taxon>Saccharomycetaceae</taxon>
        <taxon>Lachancea</taxon>
    </lineage>
</organism>
<dbReference type="PANTHER" id="PTHR11410">
    <property type="entry name" value="ATP SYNTHASE SUBUNIT A"/>
    <property type="match status" value="1"/>
</dbReference>
<evidence type="ECO:0000313" key="18">
    <source>
        <dbReference type="EMBL" id="CDS14804.1"/>
    </source>
</evidence>
<evidence type="ECO:0000313" key="19">
    <source>
        <dbReference type="EMBL" id="CDS14812.1"/>
    </source>
</evidence>
<evidence type="ECO:0000313" key="20">
    <source>
        <dbReference type="EMBL" id="CDS14840.1"/>
    </source>
</evidence>
<keyword evidence="4" id="KW-0813">Transport</keyword>
<evidence type="ECO:0000256" key="7">
    <source>
        <dbReference type="ARBA" id="ARBA00022781"/>
    </source>
</evidence>
<comment type="similarity">
    <text evidence="2">Belongs to the ATPase A chain family.</text>
</comment>
<feature type="transmembrane region" description="Helical" evidence="13">
    <location>
        <begin position="119"/>
        <end position="138"/>
    </location>
</feature>
<evidence type="ECO:0000256" key="3">
    <source>
        <dbReference type="ARBA" id="ARBA00021312"/>
    </source>
</evidence>
<evidence type="ECO:0000256" key="4">
    <source>
        <dbReference type="ARBA" id="ARBA00022448"/>
    </source>
</evidence>
<dbReference type="EMBL" id="LK392299">
    <property type="protein sequence ID" value="CDS14796.1"/>
    <property type="molecule type" value="Genomic_DNA"/>
</dbReference>
<dbReference type="EMBL" id="LK392300">
    <property type="protein sequence ID" value="CDS14804.1"/>
    <property type="molecule type" value="Genomic_DNA"/>
</dbReference>
<keyword evidence="8 13" id="KW-1133">Transmembrane helix</keyword>
<keyword evidence="11" id="KW-0066">ATP synthesis</keyword>
<evidence type="ECO:0000313" key="14">
    <source>
        <dbReference type="EMBL" id="CDS14772.1"/>
    </source>
</evidence>
<dbReference type="GO" id="GO:0045259">
    <property type="term" value="C:proton-transporting ATP synthase complex"/>
    <property type="evidence" value="ECO:0007669"/>
    <property type="project" value="UniProtKB-KW"/>
</dbReference>
<keyword evidence="9" id="KW-0406">Ion transport</keyword>
<evidence type="ECO:0000256" key="5">
    <source>
        <dbReference type="ARBA" id="ARBA00022547"/>
    </source>
</evidence>
<dbReference type="AlphaFoldDB" id="A0A077X599"/>
<dbReference type="NCBIfam" id="TIGR01131">
    <property type="entry name" value="ATP_synt_6_or_A"/>
    <property type="match status" value="1"/>
</dbReference>
<evidence type="ECO:0000256" key="1">
    <source>
        <dbReference type="ARBA" id="ARBA00004448"/>
    </source>
</evidence>
<keyword evidence="10 13" id="KW-0472">Membrane</keyword>
<dbReference type="Gene3D" id="1.20.120.220">
    <property type="entry name" value="ATP synthase, F0 complex, subunit A"/>
    <property type="match status" value="1"/>
</dbReference>
<dbReference type="GeneID" id="3238973"/>
<dbReference type="InterPro" id="IPR045083">
    <property type="entry name" value="ATP_synth_F0_asu_bact/mt"/>
</dbReference>
<dbReference type="FunFam" id="1.20.120.220:FF:000003">
    <property type="entry name" value="ATP synthase subunit a"/>
    <property type="match status" value="1"/>
</dbReference>
<dbReference type="EMBL" id="LK392297">
    <property type="protein sequence ID" value="CDS14780.1"/>
    <property type="molecule type" value="Genomic_DNA"/>
</dbReference>
<dbReference type="EMBL" id="LK392303">
    <property type="protein sequence ID" value="CDS14848.1"/>
    <property type="molecule type" value="Genomic_DNA"/>
</dbReference>
<evidence type="ECO:0000256" key="13">
    <source>
        <dbReference type="SAM" id="Phobius"/>
    </source>
</evidence>
<feature type="transmembrane region" description="Helical" evidence="13">
    <location>
        <begin position="192"/>
        <end position="217"/>
    </location>
</feature>
<dbReference type="GO" id="GO:0046933">
    <property type="term" value="F:proton-transporting ATP synthase activity, rotational mechanism"/>
    <property type="evidence" value="ECO:0007669"/>
    <property type="project" value="TreeGrafter"/>
</dbReference>
<dbReference type="InterPro" id="IPR000568">
    <property type="entry name" value="ATP_synth_F0_asu"/>
</dbReference>
<evidence type="ECO:0000256" key="6">
    <source>
        <dbReference type="ARBA" id="ARBA00022692"/>
    </source>
</evidence>
<evidence type="ECO:0000313" key="15">
    <source>
        <dbReference type="EMBL" id="CDS14780.1"/>
    </source>
</evidence>
<dbReference type="Pfam" id="PF00119">
    <property type="entry name" value="ATP-synt_A"/>
    <property type="match status" value="1"/>
</dbReference>
<dbReference type="PRINTS" id="PR00123">
    <property type="entry name" value="ATPASEA"/>
</dbReference>
<dbReference type="GO" id="GO:0005743">
    <property type="term" value="C:mitochondrial inner membrane"/>
    <property type="evidence" value="ECO:0007669"/>
    <property type="project" value="UniProtKB-SubCell"/>
</dbReference>
<gene>
    <name evidence="20" type="primary">atp6</name>
</gene>
<evidence type="ECO:0000256" key="11">
    <source>
        <dbReference type="ARBA" id="ARBA00023310"/>
    </source>
</evidence>
<comment type="subcellular location">
    <subcellularLocation>
        <location evidence="1 12">Mitochondrion inner membrane</location>
        <topology evidence="1 12">Multi-pass membrane protein</topology>
    </subcellularLocation>
</comment>
<accession>A0A077X599</accession>
<proteinExistence type="inferred from homology"/>
<evidence type="ECO:0000256" key="10">
    <source>
        <dbReference type="ARBA" id="ARBA00023136"/>
    </source>
</evidence>
<evidence type="ECO:0000313" key="17">
    <source>
        <dbReference type="EMBL" id="CDS14796.1"/>
    </source>
</evidence>
<keyword evidence="5" id="KW-0138">CF(0)</keyword>
<protein>
    <recommendedName>
        <fullName evidence="3 12">ATP synthase subunit a</fullName>
    </recommendedName>
</protein>
<evidence type="ECO:0000256" key="12">
    <source>
        <dbReference type="RuleBase" id="RU004450"/>
    </source>
</evidence>
<dbReference type="CDD" id="cd00310">
    <property type="entry name" value="ATP-synt_Fo_a_6"/>
    <property type="match status" value="1"/>
</dbReference>
<dbReference type="PROSITE" id="PS00449">
    <property type="entry name" value="ATPASE_A"/>
    <property type="match status" value="1"/>
</dbReference>
<feature type="transmembrane region" description="Helical" evidence="13">
    <location>
        <begin position="39"/>
        <end position="58"/>
    </location>
</feature>
<feature type="transmembrane region" description="Helical" evidence="13">
    <location>
        <begin position="224"/>
        <end position="245"/>
    </location>
</feature>
<dbReference type="EMBL" id="LK392296">
    <property type="protein sequence ID" value="CDS14772.1"/>
    <property type="molecule type" value="Genomic_DNA"/>
</dbReference>
<evidence type="ECO:0000256" key="8">
    <source>
        <dbReference type="ARBA" id="ARBA00022989"/>
    </source>
</evidence>
<geneLocation type="mitochondrion" evidence="20"/>
<dbReference type="HAMAP" id="MF_01393">
    <property type="entry name" value="ATP_synth_a_bact"/>
    <property type="match status" value="1"/>
</dbReference>
<sequence length="260" mass="29037">MLNLLNTYINSPLDQFEIRVFLGFVSPFFDLSCLSFTTFSLYALIVFIVIVGGLNLLTTNNDKIVGSRWYVSQEAMYDTILNMVKGQIGGKYWGYYFPLVYTFFIFIFTANLISMIPYSFALSAHLVFVVSLSTIIWLGATITGLYKHGLIFFSLFVPTGTPLALVPLLVLIELLSYFARAISLGLRLSANIIAGHLLLLILGGLVLSLMSVSYIYFIFGFIPLAAILAILCLEFAIAVIQSYVWSILTSSYLKDALYLH</sequence>
<dbReference type="InterPro" id="IPR023011">
    <property type="entry name" value="ATP_synth_F0_asu_AS"/>
</dbReference>
<dbReference type="PANTHER" id="PTHR11410:SF0">
    <property type="entry name" value="ATP SYNTHASE SUBUNIT A"/>
    <property type="match status" value="1"/>
</dbReference>
<dbReference type="RefSeq" id="YP_184725.1">
    <property type="nucleotide sequence ID" value="NC_006626.1"/>
</dbReference>
<feature type="transmembrane region" description="Helical" evidence="13">
    <location>
        <begin position="150"/>
        <end position="172"/>
    </location>
</feature>
<dbReference type="EMBL" id="LK392298">
    <property type="protein sequence ID" value="CDS14788.1"/>
    <property type="molecule type" value="Genomic_DNA"/>
</dbReference>
<name>A0A077X599_LACTH</name>
<keyword evidence="20" id="KW-0496">Mitochondrion</keyword>
<feature type="transmembrane region" description="Helical" evidence="13">
    <location>
        <begin position="93"/>
        <end position="113"/>
    </location>
</feature>
<dbReference type="EMBL" id="LK392301">
    <property type="protein sequence ID" value="CDS14812.1"/>
    <property type="molecule type" value="Genomic_DNA"/>
</dbReference>
<reference evidence="20" key="1">
    <citation type="submission" date="2014-05" db="EMBL/GenBank/DDBJ databases">
        <title>Highly Conserved Mitochondrial Genomes in the Yeast Species Lachancea thermotolerans.</title>
        <authorList>
            <person name="Freel K.C."/>
            <person name="Friedrich A."/>
            <person name="Hou J."/>
            <person name="Schacherer J."/>
        </authorList>
    </citation>
    <scope>NUCLEOTIDE SEQUENCE</scope>
    <source>
        <strain evidence="14">CBS 1877</strain>
        <strain evidence="15">DBVPG 2551</strain>
        <strain evidence="16">DBVPG 3466</strain>
        <strain evidence="17">DBVPG 3469</strain>
        <strain evidence="18">DMKU-RK361</strain>
        <strain evidence="19">IY 05-6-6-2-3-3</strain>
        <strain evidence="20">NRRL Y-27937</strain>
        <strain evidence="21">UWOPS 83-1097.1</strain>
    </source>
</reference>
<dbReference type="InterPro" id="IPR035908">
    <property type="entry name" value="F0_ATP_A_sf"/>
</dbReference>
<evidence type="ECO:0000256" key="9">
    <source>
        <dbReference type="ARBA" id="ARBA00023065"/>
    </source>
</evidence>
<evidence type="ECO:0000256" key="2">
    <source>
        <dbReference type="ARBA" id="ARBA00006810"/>
    </source>
</evidence>
<evidence type="ECO:0000313" key="21">
    <source>
        <dbReference type="EMBL" id="CDS14848.1"/>
    </source>
</evidence>
<keyword evidence="6 13" id="KW-0812">Transmembrane</keyword>
<dbReference type="EMBL" id="LK392302">
    <property type="protein sequence ID" value="CDS14840.1"/>
    <property type="molecule type" value="Genomic_DNA"/>
</dbReference>